<evidence type="ECO:0000313" key="1">
    <source>
        <dbReference type="EMBL" id="UNY47152.1"/>
    </source>
</evidence>
<reference evidence="1 2" key="1">
    <citation type="submission" date="2022-02" db="EMBL/GenBank/DDBJ databases">
        <authorList>
            <person name="Tian F."/>
            <person name="Li J."/>
            <person name="Li F."/>
            <person name="Tong Y."/>
        </authorList>
    </citation>
    <scope>NUCLEOTIDE SEQUENCE [LARGE SCALE GENOMIC DNA]</scope>
</reference>
<proteinExistence type="predicted"/>
<organism evidence="1 2">
    <name type="scientific">Cronobacter phage LPCS28</name>
    <dbReference type="NCBI Taxonomy" id="2924885"/>
    <lineage>
        <taxon>Viruses</taxon>
        <taxon>Duplodnaviria</taxon>
        <taxon>Heunggongvirae</taxon>
        <taxon>Uroviricota</taxon>
        <taxon>Caudoviricetes</taxon>
        <taxon>Pantevenvirales</taxon>
        <taxon>Straboviridae</taxon>
        <taxon>Nanhuvirus</taxon>
        <taxon>Nanhuvirus LPCS28</taxon>
    </lineage>
</organism>
<dbReference type="EMBL" id="OM638103">
    <property type="protein sequence ID" value="UNY47152.1"/>
    <property type="molecule type" value="Genomic_DNA"/>
</dbReference>
<evidence type="ECO:0000313" key="2">
    <source>
        <dbReference type="Proteomes" id="UP000832072"/>
    </source>
</evidence>
<name>A0AAE9K5C6_9CAUD</name>
<dbReference type="Proteomes" id="UP000832072">
    <property type="component" value="Segment"/>
</dbReference>
<gene>
    <name evidence="1" type="ORF">EHEKIMEA_00270</name>
</gene>
<sequence>MKMQSIVQRYENDITVEVHADKIEIQTWRMYMANFAPYKLYDEDFIWEVSLQKAIDLPTEILYNDFVMTTEYAMTFADFAKIMQRARVGITCLIH</sequence>
<keyword evidence="2" id="KW-1185">Reference proteome</keyword>
<accession>A0AAE9K5C6</accession>
<protein>
    <submittedName>
        <fullName evidence="1">Uncharacterized protein</fullName>
    </submittedName>
</protein>